<reference evidence="10 11" key="1">
    <citation type="submission" date="2023-08" db="EMBL/GenBank/DDBJ databases">
        <title>New molecular markers tilS and rpoB for phylogenetic and monitoring studies of the genus Thiothrix biodiversity.</title>
        <authorList>
            <person name="Ravin N.V."/>
            <person name="Smolyakov D."/>
            <person name="Markov N.D."/>
            <person name="Beletsky A.V."/>
            <person name="Mardanov A.V."/>
            <person name="Rudenko T.S."/>
            <person name="Grabovich M.Y."/>
        </authorList>
    </citation>
    <scope>NUCLEOTIDE SEQUENCE</scope>
    <source>
        <strain evidence="10">DNT52</strain>
        <strain evidence="9 11">H33</strain>
    </source>
</reference>
<dbReference type="InterPro" id="IPR036597">
    <property type="entry name" value="Fido-like_dom_sf"/>
</dbReference>
<keyword evidence="4" id="KW-0067">ATP-binding</keyword>
<accession>A0AA51MMX4</accession>
<organism evidence="10">
    <name type="scientific">Thiothrix subterranea</name>
    <dbReference type="NCBI Taxonomy" id="2735563"/>
    <lineage>
        <taxon>Bacteria</taxon>
        <taxon>Pseudomonadati</taxon>
        <taxon>Pseudomonadota</taxon>
        <taxon>Gammaproteobacteria</taxon>
        <taxon>Thiotrichales</taxon>
        <taxon>Thiotrichaceae</taxon>
        <taxon>Thiothrix</taxon>
    </lineage>
</organism>
<dbReference type="EMBL" id="CP133217">
    <property type="protein sequence ID" value="WML85021.1"/>
    <property type="molecule type" value="Genomic_DNA"/>
</dbReference>
<dbReference type="PROSITE" id="PS51459">
    <property type="entry name" value="FIDO"/>
    <property type="match status" value="1"/>
</dbReference>
<dbReference type="GO" id="GO:0070733">
    <property type="term" value="F:AMPylase activity"/>
    <property type="evidence" value="ECO:0007669"/>
    <property type="project" value="UniProtKB-EC"/>
</dbReference>
<sequence>MNALLLAMQDKYGVAHDPACYPNSTVLINKLNIRDAEELAEIEKALTESRAALFEPDFSISDLSALCGIHYYLFQDIYPWAGALRTVDISKGNTRFCTAAYVEKEANKLLRKLAGEHYLVGCSTSTVARLADYYCELNVIHPFREGNGRTQRLFFELLAINAGYGLDWSQVEQHEWIQANIAGYLGDLQPLETLFQRIISRI</sequence>
<evidence type="ECO:0000256" key="1">
    <source>
        <dbReference type="ARBA" id="ARBA00022679"/>
    </source>
</evidence>
<gene>
    <name evidence="9" type="ORF">RCC75_12500</name>
    <name evidence="10" type="ORF">RCG00_11965</name>
</gene>
<evidence type="ECO:0000256" key="5">
    <source>
        <dbReference type="ARBA" id="ARBA00034531"/>
    </source>
</evidence>
<dbReference type="SUPFAM" id="SSF140931">
    <property type="entry name" value="Fic-like"/>
    <property type="match status" value="1"/>
</dbReference>
<comment type="catalytic activity">
    <reaction evidence="7">
        <text>L-tyrosyl-[protein] + ATP = O-(5'-adenylyl)-L-tyrosyl-[protein] + diphosphate</text>
        <dbReference type="Rhea" id="RHEA:54288"/>
        <dbReference type="Rhea" id="RHEA-COMP:10136"/>
        <dbReference type="Rhea" id="RHEA-COMP:13846"/>
        <dbReference type="ChEBI" id="CHEBI:30616"/>
        <dbReference type="ChEBI" id="CHEBI:33019"/>
        <dbReference type="ChEBI" id="CHEBI:46858"/>
        <dbReference type="ChEBI" id="CHEBI:83624"/>
        <dbReference type="EC" id="2.7.7.108"/>
    </reaction>
</comment>
<keyword evidence="1 10" id="KW-0808">Transferase</keyword>
<dbReference type="Pfam" id="PF02661">
    <property type="entry name" value="Fic"/>
    <property type="match status" value="1"/>
</dbReference>
<evidence type="ECO:0000313" key="10">
    <source>
        <dbReference type="EMBL" id="WML85021.1"/>
    </source>
</evidence>
<dbReference type="GO" id="GO:0005524">
    <property type="term" value="F:ATP binding"/>
    <property type="evidence" value="ECO:0007669"/>
    <property type="project" value="UniProtKB-KW"/>
</dbReference>
<evidence type="ECO:0000256" key="4">
    <source>
        <dbReference type="ARBA" id="ARBA00022840"/>
    </source>
</evidence>
<dbReference type="GO" id="GO:0051302">
    <property type="term" value="P:regulation of cell division"/>
    <property type="evidence" value="ECO:0007669"/>
    <property type="project" value="TreeGrafter"/>
</dbReference>
<keyword evidence="2" id="KW-0548">Nucleotidyltransferase</keyword>
<dbReference type="Gene3D" id="1.10.3290.10">
    <property type="entry name" value="Fido-like domain"/>
    <property type="match status" value="1"/>
</dbReference>
<evidence type="ECO:0000256" key="6">
    <source>
        <dbReference type="ARBA" id="ARBA00047939"/>
    </source>
</evidence>
<dbReference type="PANTHER" id="PTHR39560">
    <property type="entry name" value="PROTEIN ADENYLYLTRANSFERASE FIC-RELATED"/>
    <property type="match status" value="1"/>
</dbReference>
<evidence type="ECO:0000313" key="9">
    <source>
        <dbReference type="EMBL" id="MDQ5769356.1"/>
    </source>
</evidence>
<comment type="catalytic activity">
    <reaction evidence="6">
        <text>L-threonyl-[protein] + ATP = 3-O-(5'-adenylyl)-L-threonyl-[protein] + diphosphate</text>
        <dbReference type="Rhea" id="RHEA:54292"/>
        <dbReference type="Rhea" id="RHEA-COMP:11060"/>
        <dbReference type="Rhea" id="RHEA-COMP:13847"/>
        <dbReference type="ChEBI" id="CHEBI:30013"/>
        <dbReference type="ChEBI" id="CHEBI:30616"/>
        <dbReference type="ChEBI" id="CHEBI:33019"/>
        <dbReference type="ChEBI" id="CHEBI:138113"/>
        <dbReference type="EC" id="2.7.7.108"/>
    </reaction>
</comment>
<name>A0AA51MMX4_9GAMM</name>
<dbReference type="EC" id="2.7.7.108" evidence="5"/>
<dbReference type="PANTHER" id="PTHR39560:SF1">
    <property type="entry name" value="PROTEIN ADENYLYLTRANSFERASE FIC-RELATED"/>
    <property type="match status" value="1"/>
</dbReference>
<dbReference type="Proteomes" id="UP001223336">
    <property type="component" value="Unassembled WGS sequence"/>
</dbReference>
<keyword evidence="11" id="KW-1185">Reference proteome</keyword>
<evidence type="ECO:0000256" key="2">
    <source>
        <dbReference type="ARBA" id="ARBA00022695"/>
    </source>
</evidence>
<protein>
    <recommendedName>
        <fullName evidence="5">protein adenylyltransferase</fullName>
        <ecNumber evidence="5">2.7.7.108</ecNumber>
    </recommendedName>
</protein>
<feature type="domain" description="Fido" evidence="8">
    <location>
        <begin position="61"/>
        <end position="197"/>
    </location>
</feature>
<evidence type="ECO:0000313" key="11">
    <source>
        <dbReference type="Proteomes" id="UP001223336"/>
    </source>
</evidence>
<dbReference type="NCBIfam" id="NF007672">
    <property type="entry name" value="PRK10347.1"/>
    <property type="match status" value="1"/>
</dbReference>
<evidence type="ECO:0000256" key="7">
    <source>
        <dbReference type="ARBA" id="ARBA00048696"/>
    </source>
</evidence>
<proteinExistence type="predicted"/>
<dbReference type="InterPro" id="IPR003812">
    <property type="entry name" value="Fido"/>
</dbReference>
<dbReference type="RefSeq" id="WP_308135241.1">
    <property type="nucleotide sequence ID" value="NZ_CP133197.1"/>
</dbReference>
<dbReference type="Proteomes" id="UP001229862">
    <property type="component" value="Chromosome"/>
</dbReference>
<evidence type="ECO:0000256" key="3">
    <source>
        <dbReference type="ARBA" id="ARBA00022741"/>
    </source>
</evidence>
<keyword evidence="3" id="KW-0547">Nucleotide-binding</keyword>
<dbReference type="AlphaFoldDB" id="A0AA51MMX4"/>
<evidence type="ECO:0000259" key="8">
    <source>
        <dbReference type="PROSITE" id="PS51459"/>
    </source>
</evidence>
<dbReference type="EMBL" id="JAVFKN010000016">
    <property type="protein sequence ID" value="MDQ5769356.1"/>
    <property type="molecule type" value="Genomic_DNA"/>
</dbReference>